<dbReference type="AlphaFoldDB" id="A0A2P4XS57"/>
<accession>A0A2P4XS57</accession>
<protein>
    <submittedName>
        <fullName evidence="1">Uncharacterized protein</fullName>
    </submittedName>
</protein>
<sequence length="198" mass="22898">MPDLMKIQKFVYYHKKTNMKNSDLVDDMIELVRTCQYSNELDDDISFAFGCTIDGSGNPVIGKRTDDDPCMIAVSTKTMLRQADRTSESFNFHMDATFKLNTVEYPVFVCGVSDVVRHFHPVAFFITSQRITLKYKQALQQISEMFMRVVGNRFKLKISWPMQKMLSTMDTASLLNAMPITNSWKTYPRRKTKVEAML</sequence>
<reference evidence="1 2" key="1">
    <citation type="journal article" date="2017" name="Genome Biol. Evol.">
        <title>Phytophthora megakarya and P. palmivora, closely related causal agents of cacao black pod rot, underwent increases in genome sizes and gene numbers by different mechanisms.</title>
        <authorList>
            <person name="Ali S.S."/>
            <person name="Shao J."/>
            <person name="Lary D.J."/>
            <person name="Kronmiller B."/>
            <person name="Shen D."/>
            <person name="Strem M.D."/>
            <person name="Amoako-Attah I."/>
            <person name="Akrofi A.Y."/>
            <person name="Begoude B.A."/>
            <person name="Ten Hoopen G.M."/>
            <person name="Coulibaly K."/>
            <person name="Kebe B.I."/>
            <person name="Melnick R.L."/>
            <person name="Guiltinan M.J."/>
            <person name="Tyler B.M."/>
            <person name="Meinhardt L.W."/>
            <person name="Bailey B.A."/>
        </authorList>
    </citation>
    <scope>NUCLEOTIDE SEQUENCE [LARGE SCALE GENOMIC DNA]</scope>
    <source>
        <strain evidence="2">sbr112.9</strain>
    </source>
</reference>
<dbReference type="PANTHER" id="PTHR33977:SF1">
    <property type="entry name" value="ZINC ION BINDING PROTEIN"/>
    <property type="match status" value="1"/>
</dbReference>
<dbReference type="PANTHER" id="PTHR33977">
    <property type="entry name" value="ZINC ION BINDING PROTEIN"/>
    <property type="match status" value="1"/>
</dbReference>
<dbReference type="EMBL" id="NCKW01008229">
    <property type="protein sequence ID" value="POM68394.1"/>
    <property type="molecule type" value="Genomic_DNA"/>
</dbReference>
<proteinExistence type="predicted"/>
<evidence type="ECO:0000313" key="1">
    <source>
        <dbReference type="EMBL" id="POM68394.1"/>
    </source>
</evidence>
<dbReference type="OrthoDB" id="125997at2759"/>
<gene>
    <name evidence="1" type="ORF">PHPALM_15449</name>
</gene>
<dbReference type="Proteomes" id="UP000237271">
    <property type="component" value="Unassembled WGS sequence"/>
</dbReference>
<organism evidence="1 2">
    <name type="scientific">Phytophthora palmivora</name>
    <dbReference type="NCBI Taxonomy" id="4796"/>
    <lineage>
        <taxon>Eukaryota</taxon>
        <taxon>Sar</taxon>
        <taxon>Stramenopiles</taxon>
        <taxon>Oomycota</taxon>
        <taxon>Peronosporomycetes</taxon>
        <taxon>Peronosporales</taxon>
        <taxon>Peronosporaceae</taxon>
        <taxon>Phytophthora</taxon>
    </lineage>
</organism>
<evidence type="ECO:0000313" key="2">
    <source>
        <dbReference type="Proteomes" id="UP000237271"/>
    </source>
</evidence>
<name>A0A2P4XS57_9STRA</name>
<keyword evidence="2" id="KW-1185">Reference proteome</keyword>
<comment type="caution">
    <text evidence="1">The sequence shown here is derived from an EMBL/GenBank/DDBJ whole genome shotgun (WGS) entry which is preliminary data.</text>
</comment>